<protein>
    <submittedName>
        <fullName evidence="5">G158 protein</fullName>
    </submittedName>
</protein>
<proteinExistence type="inferred from homology"/>
<comment type="similarity">
    <text evidence="2">Belongs to the dpy-30 family.</text>
</comment>
<evidence type="ECO:0000313" key="5">
    <source>
        <dbReference type="EMBL" id="CAL5218473.1"/>
    </source>
</evidence>
<feature type="region of interest" description="Disordered" evidence="4">
    <location>
        <begin position="1"/>
        <end position="138"/>
    </location>
</feature>
<gene>
    <name evidence="5" type="primary">g158</name>
    <name evidence="5" type="ORF">VP750_LOCUS132</name>
</gene>
<accession>A0ABP1FK71</accession>
<feature type="compositionally biased region" description="Low complexity" evidence="4">
    <location>
        <begin position="73"/>
        <end position="82"/>
    </location>
</feature>
<feature type="compositionally biased region" description="Low complexity" evidence="4">
    <location>
        <begin position="15"/>
        <end position="24"/>
    </location>
</feature>
<sequence length="177" mass="18939">MIGDDAEMQQHTAEEPLPAVVAEAPSDRGSTQADQGQEEVPAATAEAADVPAEDQEIRTEAAWDEPAKPPPGTTEGTQPQAPSEETSEQPKAEAPSLATPEPEAAAAEESTPRELLDPVGDPELKPASLSSQSEESIRAYLDNTVVPVLRDGLRMLVKERPEDPCNYLVDYIKAHHP</sequence>
<dbReference type="InterPro" id="IPR049629">
    <property type="entry name" value="DPY30_SDC1_DD"/>
</dbReference>
<dbReference type="Proteomes" id="UP001497392">
    <property type="component" value="Unassembled WGS sequence"/>
</dbReference>
<dbReference type="EMBL" id="CAXHTA020000001">
    <property type="protein sequence ID" value="CAL5218473.1"/>
    <property type="molecule type" value="Genomic_DNA"/>
</dbReference>
<feature type="compositionally biased region" description="Low complexity" evidence="4">
    <location>
        <begin position="92"/>
        <end position="109"/>
    </location>
</feature>
<organism evidence="5 6">
    <name type="scientific">Coccomyxa viridis</name>
    <dbReference type="NCBI Taxonomy" id="1274662"/>
    <lineage>
        <taxon>Eukaryota</taxon>
        <taxon>Viridiplantae</taxon>
        <taxon>Chlorophyta</taxon>
        <taxon>core chlorophytes</taxon>
        <taxon>Trebouxiophyceae</taxon>
        <taxon>Trebouxiophyceae incertae sedis</taxon>
        <taxon>Coccomyxaceae</taxon>
        <taxon>Coccomyxa</taxon>
    </lineage>
</organism>
<evidence type="ECO:0000256" key="3">
    <source>
        <dbReference type="ARBA" id="ARBA00023242"/>
    </source>
</evidence>
<evidence type="ECO:0000256" key="2">
    <source>
        <dbReference type="ARBA" id="ARBA00010849"/>
    </source>
</evidence>
<keyword evidence="6" id="KW-1185">Reference proteome</keyword>
<reference evidence="5 6" key="1">
    <citation type="submission" date="2024-06" db="EMBL/GenBank/DDBJ databases">
        <authorList>
            <person name="Kraege A."/>
            <person name="Thomma B."/>
        </authorList>
    </citation>
    <scope>NUCLEOTIDE SEQUENCE [LARGE SCALE GENOMIC DNA]</scope>
</reference>
<evidence type="ECO:0000256" key="1">
    <source>
        <dbReference type="ARBA" id="ARBA00004123"/>
    </source>
</evidence>
<dbReference type="CDD" id="cd22965">
    <property type="entry name" value="DD_DPY30_SDC1"/>
    <property type="match status" value="1"/>
</dbReference>
<feature type="compositionally biased region" description="Basic and acidic residues" evidence="4">
    <location>
        <begin position="55"/>
        <end position="67"/>
    </location>
</feature>
<comment type="subcellular location">
    <subcellularLocation>
        <location evidence="1">Nucleus</location>
    </subcellularLocation>
</comment>
<dbReference type="InterPro" id="IPR007858">
    <property type="entry name" value="Dpy-30_motif"/>
</dbReference>
<evidence type="ECO:0000313" key="6">
    <source>
        <dbReference type="Proteomes" id="UP001497392"/>
    </source>
</evidence>
<feature type="compositionally biased region" description="Low complexity" evidence="4">
    <location>
        <begin position="38"/>
        <end position="50"/>
    </location>
</feature>
<dbReference type="Gene3D" id="1.20.890.10">
    <property type="entry name" value="cAMP-dependent protein kinase regulatory subunit, dimerization-anchoring domain"/>
    <property type="match status" value="1"/>
</dbReference>
<comment type="caution">
    <text evidence="5">The sequence shown here is derived from an EMBL/GenBank/DDBJ whole genome shotgun (WGS) entry which is preliminary data.</text>
</comment>
<name>A0ABP1FK71_9CHLO</name>
<evidence type="ECO:0000256" key="4">
    <source>
        <dbReference type="SAM" id="MobiDB-lite"/>
    </source>
</evidence>
<keyword evidence="3" id="KW-0539">Nucleus</keyword>
<dbReference type="Pfam" id="PF05186">
    <property type="entry name" value="Dpy-30"/>
    <property type="match status" value="1"/>
</dbReference>